<evidence type="ECO:0000256" key="8">
    <source>
        <dbReference type="ARBA" id="ARBA00022741"/>
    </source>
</evidence>
<dbReference type="GO" id="GO:0071949">
    <property type="term" value="F:FAD binding"/>
    <property type="evidence" value="ECO:0007669"/>
    <property type="project" value="InterPro"/>
</dbReference>
<comment type="cofactor">
    <cofactor evidence="1">
        <name>FAD</name>
        <dbReference type="ChEBI" id="CHEBI:57692"/>
    </cofactor>
</comment>
<feature type="signal peptide" evidence="13">
    <location>
        <begin position="1"/>
        <end position="32"/>
    </location>
</feature>
<dbReference type="PANTHER" id="PTHR32448">
    <property type="entry name" value="OS08G0158400 PROTEIN"/>
    <property type="match status" value="1"/>
</dbReference>
<reference evidence="15 16" key="1">
    <citation type="submission" date="2013-10" db="EMBL/GenBank/DDBJ databases">
        <authorList>
            <consortium name="International Citrus Genome Consortium"/>
            <person name="Jenkins J."/>
            <person name="Schmutz J."/>
            <person name="Prochnik S."/>
            <person name="Rokhsar D."/>
            <person name="Gmitter F."/>
            <person name="Ollitrault P."/>
            <person name="Machado M."/>
            <person name="Talon M."/>
            <person name="Wincker P."/>
            <person name="Jaillon O."/>
            <person name="Morgante M."/>
        </authorList>
    </citation>
    <scope>NUCLEOTIDE SEQUENCE</scope>
    <source>
        <strain evidence="16">cv. Clemenules</strain>
    </source>
</reference>
<dbReference type="AlphaFoldDB" id="V4U804"/>
<comment type="subcellular location">
    <subcellularLocation>
        <location evidence="2">Secreted</location>
        <location evidence="2">Cell wall</location>
    </subcellularLocation>
</comment>
<evidence type="ECO:0000256" key="6">
    <source>
        <dbReference type="ARBA" id="ARBA00022630"/>
    </source>
</evidence>
<dbReference type="Proteomes" id="UP000030687">
    <property type="component" value="Unassembled WGS sequence"/>
</dbReference>
<evidence type="ECO:0000259" key="14">
    <source>
        <dbReference type="PROSITE" id="PS51387"/>
    </source>
</evidence>
<dbReference type="InterPro" id="IPR016167">
    <property type="entry name" value="FAD-bd_PCMH_sub1"/>
</dbReference>
<keyword evidence="10" id="KW-0560">Oxidoreductase</keyword>
<dbReference type="SUPFAM" id="SSF56176">
    <property type="entry name" value="FAD-binding/transporter-associated domain-like"/>
    <property type="match status" value="1"/>
</dbReference>
<gene>
    <name evidence="15" type="ORF">CICLE_v10014829mg</name>
</gene>
<dbReference type="FunFam" id="3.30.43.10:FF:000004">
    <property type="entry name" value="Berberine bridge enzyme-like 15"/>
    <property type="match status" value="1"/>
</dbReference>
<dbReference type="InterPro" id="IPR036318">
    <property type="entry name" value="FAD-bd_PCMH-like_sf"/>
</dbReference>
<evidence type="ECO:0000256" key="9">
    <source>
        <dbReference type="ARBA" id="ARBA00022827"/>
    </source>
</evidence>
<dbReference type="InterPro" id="IPR016169">
    <property type="entry name" value="FAD-bd_PCMH_sub2"/>
</dbReference>
<dbReference type="OrthoDB" id="407275at2759"/>
<evidence type="ECO:0000256" key="1">
    <source>
        <dbReference type="ARBA" id="ARBA00001974"/>
    </source>
</evidence>
<dbReference type="KEGG" id="cic:CICLE_v10014829mg"/>
<evidence type="ECO:0000256" key="4">
    <source>
        <dbReference type="ARBA" id="ARBA00022512"/>
    </source>
</evidence>
<protein>
    <recommendedName>
        <fullName evidence="14">FAD-binding PCMH-type domain-containing protein</fullName>
    </recommendedName>
</protein>
<dbReference type="STRING" id="85681.V4U804"/>
<accession>V4U804</accession>
<keyword evidence="16" id="KW-1185">Reference proteome</keyword>
<dbReference type="Pfam" id="PF08031">
    <property type="entry name" value="BBE"/>
    <property type="match status" value="1"/>
</dbReference>
<evidence type="ECO:0000313" key="15">
    <source>
        <dbReference type="EMBL" id="ESR62102.1"/>
    </source>
</evidence>
<dbReference type="PROSITE" id="PS51387">
    <property type="entry name" value="FAD_PCMH"/>
    <property type="match status" value="1"/>
</dbReference>
<evidence type="ECO:0000256" key="13">
    <source>
        <dbReference type="SAM" id="SignalP"/>
    </source>
</evidence>
<dbReference type="InterPro" id="IPR006094">
    <property type="entry name" value="Oxid_FAD_bind_N"/>
</dbReference>
<keyword evidence="4" id="KW-0134">Cell wall</keyword>
<sequence length="542" mass="60834">MTFPSKEMTFPSRYVLSLLLILLLSSASRTNSDSVEDSFIHCLNSNSDLSVPFSTFCDQKNSSFGSILQSSAQNLRYLTPSMPKPEFIFTPLYESHVQAAVICSKQLGIHLRVRSGGHDYEGLSYVSEIETPFIIVDLARLRAISVDIESNSAWVQTGATIGEVYYRIAENSKIHGFPAGLCTSLGVGGHITGGAYGSMMRKYGLGADNVLDARIVDANGKILDREAMGEDLFWAIRGGGGASFGIILSWKIKLVPVPETVTVFTVTKTLEQGATKILYRWQQVADKLDEDLFIRVIIQAAEIPGRKGQRTISTSYNALFLGGVDRLLQVMQESFPELGLTQKDCIETSWIKSVLYIAGYPSNTPPEVLLQGKSTFKNYFKAKSDFVREPIPETALEGLWKRFLEEEGPLSIWNPYGGMMSKIAESAIPFPHRNGTLFKIQYVTNWQDGEKNMAKHMEWIRRLYNYMAPYVSMLPRAAYVNYRDLDLGMNNKSNTSFIQATAWGSRYFKDNFMRLVRVKTKVDPDNFFRHEQSIPPLPLQQG</sequence>
<dbReference type="InParanoid" id="V4U804"/>
<keyword evidence="6" id="KW-0285">Flavoprotein</keyword>
<dbReference type="Gene3D" id="3.30.43.10">
    <property type="entry name" value="Uridine Diphospho-n-acetylenolpyruvylglucosamine Reductase, domain 2"/>
    <property type="match status" value="1"/>
</dbReference>
<evidence type="ECO:0000256" key="11">
    <source>
        <dbReference type="ARBA" id="ARBA00023157"/>
    </source>
</evidence>
<evidence type="ECO:0000313" key="16">
    <source>
        <dbReference type="Proteomes" id="UP000030687"/>
    </source>
</evidence>
<comment type="similarity">
    <text evidence="3">Belongs to the oxygen-dependent FAD-linked oxidoreductase family.</text>
</comment>
<keyword evidence="11" id="KW-1015">Disulfide bond</keyword>
<dbReference type="Gramene" id="ESR62102">
    <property type="protein sequence ID" value="ESR62102"/>
    <property type="gene ID" value="CICLE_v10014829mg"/>
</dbReference>
<evidence type="ECO:0000256" key="12">
    <source>
        <dbReference type="ARBA" id="ARBA00023180"/>
    </source>
</evidence>
<dbReference type="Gene3D" id="3.40.462.20">
    <property type="match status" value="1"/>
</dbReference>
<evidence type="ECO:0000256" key="5">
    <source>
        <dbReference type="ARBA" id="ARBA00022525"/>
    </source>
</evidence>
<dbReference type="EMBL" id="KI536312">
    <property type="protein sequence ID" value="ESR62102.1"/>
    <property type="molecule type" value="Genomic_DNA"/>
</dbReference>
<dbReference type="InterPro" id="IPR012951">
    <property type="entry name" value="BBE"/>
</dbReference>
<keyword evidence="8" id="KW-0547">Nucleotide-binding</keyword>
<feature type="chain" id="PRO_5004728268" description="FAD-binding PCMH-type domain-containing protein" evidence="13">
    <location>
        <begin position="33"/>
        <end position="542"/>
    </location>
</feature>
<dbReference type="Pfam" id="PF01565">
    <property type="entry name" value="FAD_binding_4"/>
    <property type="match status" value="1"/>
</dbReference>
<keyword evidence="9" id="KW-0274">FAD</keyword>
<keyword evidence="5" id="KW-0964">Secreted</keyword>
<organism evidence="15 16">
    <name type="scientific">Citrus clementina</name>
    <name type="common">Clementine</name>
    <name type="synonym">Citrus deliciosa x Citrus sinensis</name>
    <dbReference type="NCBI Taxonomy" id="85681"/>
    <lineage>
        <taxon>Eukaryota</taxon>
        <taxon>Viridiplantae</taxon>
        <taxon>Streptophyta</taxon>
        <taxon>Embryophyta</taxon>
        <taxon>Tracheophyta</taxon>
        <taxon>Spermatophyta</taxon>
        <taxon>Magnoliopsida</taxon>
        <taxon>eudicotyledons</taxon>
        <taxon>Gunneridae</taxon>
        <taxon>Pentapetalae</taxon>
        <taxon>rosids</taxon>
        <taxon>malvids</taxon>
        <taxon>Sapindales</taxon>
        <taxon>Rutaceae</taxon>
        <taxon>Aurantioideae</taxon>
        <taxon>Citrus</taxon>
    </lineage>
</organism>
<dbReference type="eggNOG" id="ENOG502QVGN">
    <property type="taxonomic scope" value="Eukaryota"/>
</dbReference>
<evidence type="ECO:0000256" key="7">
    <source>
        <dbReference type="ARBA" id="ARBA00022729"/>
    </source>
</evidence>
<keyword evidence="7 13" id="KW-0732">Signal</keyword>
<dbReference type="GO" id="GO:0016491">
    <property type="term" value="F:oxidoreductase activity"/>
    <property type="evidence" value="ECO:0007669"/>
    <property type="project" value="UniProtKB-KW"/>
</dbReference>
<keyword evidence="12" id="KW-0325">Glycoprotein</keyword>
<dbReference type="Gene3D" id="3.30.465.10">
    <property type="match status" value="1"/>
</dbReference>
<dbReference type="InterPro" id="IPR016166">
    <property type="entry name" value="FAD-bd_PCMH"/>
</dbReference>
<evidence type="ECO:0000256" key="3">
    <source>
        <dbReference type="ARBA" id="ARBA00005466"/>
    </source>
</evidence>
<dbReference type="FunCoup" id="V4U804">
    <property type="interactions" value="166"/>
</dbReference>
<evidence type="ECO:0000256" key="10">
    <source>
        <dbReference type="ARBA" id="ARBA00023002"/>
    </source>
</evidence>
<name>V4U804_CITCL</name>
<feature type="domain" description="FAD-binding PCMH-type" evidence="14">
    <location>
        <begin position="81"/>
        <end position="257"/>
    </location>
</feature>
<dbReference type="OMA" id="REVWARI"/>
<evidence type="ECO:0000256" key="2">
    <source>
        <dbReference type="ARBA" id="ARBA00004191"/>
    </source>
</evidence>
<proteinExistence type="inferred from homology"/>